<evidence type="ECO:0000313" key="2">
    <source>
        <dbReference type="Proteomes" id="UP001652621"/>
    </source>
</evidence>
<proteinExistence type="predicted"/>
<dbReference type="VEuPathDB" id="VectorBase:MDOMA2_005664"/>
<organism evidence="2 3">
    <name type="scientific">Musca domestica</name>
    <name type="common">House fly</name>
    <dbReference type="NCBI Taxonomy" id="7370"/>
    <lineage>
        <taxon>Eukaryota</taxon>
        <taxon>Metazoa</taxon>
        <taxon>Ecdysozoa</taxon>
        <taxon>Arthropoda</taxon>
        <taxon>Hexapoda</taxon>
        <taxon>Insecta</taxon>
        <taxon>Pterygota</taxon>
        <taxon>Neoptera</taxon>
        <taxon>Endopterygota</taxon>
        <taxon>Diptera</taxon>
        <taxon>Brachycera</taxon>
        <taxon>Muscomorpha</taxon>
        <taxon>Muscoidea</taxon>
        <taxon>Muscidae</taxon>
        <taxon>Musca</taxon>
    </lineage>
</organism>
<protein>
    <submittedName>
        <fullName evidence="3">Melanoma-associated antigen 9</fullName>
    </submittedName>
</protein>
<accession>A0A9J7DLE8</accession>
<dbReference type="PROSITE" id="PS50838">
    <property type="entry name" value="MAGE"/>
    <property type="match status" value="1"/>
</dbReference>
<reference evidence="3" key="1">
    <citation type="submission" date="2025-08" db="UniProtKB">
        <authorList>
            <consortium name="RefSeq"/>
        </authorList>
    </citation>
    <scope>IDENTIFICATION</scope>
    <source>
        <strain evidence="3">Aabys</strain>
        <tissue evidence="3">Whole body</tissue>
    </source>
</reference>
<evidence type="ECO:0000313" key="3">
    <source>
        <dbReference type="RefSeq" id="XP_019894581.1"/>
    </source>
</evidence>
<dbReference type="GO" id="GO:0005634">
    <property type="term" value="C:nucleus"/>
    <property type="evidence" value="ECO:0007669"/>
    <property type="project" value="TreeGrafter"/>
</dbReference>
<dbReference type="Gene3D" id="1.10.10.1210">
    <property type="entry name" value="MAGE homology domain, winged helix WH2 motif"/>
    <property type="match status" value="1"/>
</dbReference>
<dbReference type="PANTHER" id="PTHR11736">
    <property type="entry name" value="MELANOMA-ASSOCIATED ANTIGEN MAGE ANTIGEN"/>
    <property type="match status" value="1"/>
</dbReference>
<dbReference type="PANTHER" id="PTHR11736:SF14">
    <property type="entry name" value="NSE3 HOMOLOG, SMC5-SMC6 COMPLEX COMPONENT"/>
    <property type="match status" value="1"/>
</dbReference>
<dbReference type="OrthoDB" id="205198at2759"/>
<dbReference type="KEGG" id="mde:101896136"/>
<dbReference type="SMART" id="SM01373">
    <property type="entry name" value="MAGE"/>
    <property type="match status" value="1"/>
</dbReference>
<feature type="domain" description="MAGE" evidence="1">
    <location>
        <begin position="10"/>
        <end position="218"/>
    </location>
</feature>
<evidence type="ECO:0000259" key="1">
    <source>
        <dbReference type="PROSITE" id="PS50838"/>
    </source>
</evidence>
<dbReference type="Pfam" id="PF01454">
    <property type="entry name" value="MAGE"/>
    <property type="match status" value="1"/>
</dbReference>
<dbReference type="FunFam" id="1.10.10.1210:FF:000001">
    <property type="entry name" value="melanoma-associated antigen D1"/>
    <property type="match status" value="1"/>
</dbReference>
<dbReference type="AlphaFoldDB" id="A0A9J7DLE8"/>
<keyword evidence="2" id="KW-1185">Reference proteome</keyword>
<dbReference type="InterPro" id="IPR041899">
    <property type="entry name" value="MAGE_WH2"/>
</dbReference>
<sequence>METGFDVGEAASHRNEIITYILNGISNKLPLKEKDMSATLNIKGRMFNVAFQQAKLALQETYGIVVTDVPDTRSGKAFICYNEDAAKCHLLYDEDQLRQLTLLFIVLSYLFMRGSDAPDKNSTTEEDLIHFLSGLRITFDSCHEYFGANVKKLLTETFVKQLYLKRDKVISDIDAETKFYYSWGYRAHVEFDKKLVFESTAKILKKPTKIFVAKYKEIYGDDENQMQE</sequence>
<dbReference type="InterPro" id="IPR002190">
    <property type="entry name" value="MHD_dom"/>
</dbReference>
<name>A0A9J7DLE8_MUSDO</name>
<dbReference type="InterPro" id="IPR037445">
    <property type="entry name" value="MAGE"/>
</dbReference>
<dbReference type="CTD" id="40860"/>
<dbReference type="Proteomes" id="UP001652621">
    <property type="component" value="Unplaced"/>
</dbReference>
<gene>
    <name evidence="3" type="primary">LOC101896136</name>
</gene>
<dbReference type="RefSeq" id="XP_019894581.1">
    <property type="nucleotide sequence ID" value="XM_020039022.2"/>
</dbReference>
<dbReference type="GeneID" id="101896136"/>